<accession>A0A7M5V0Z5</accession>
<dbReference type="InterPro" id="IPR036738">
    <property type="entry name" value="FRB_sf"/>
</dbReference>
<dbReference type="AlphaFoldDB" id="A0A7M5V0Z5"/>
<evidence type="ECO:0000313" key="3">
    <source>
        <dbReference type="Proteomes" id="UP000594262"/>
    </source>
</evidence>
<dbReference type="GO" id="GO:0004674">
    <property type="term" value="F:protein serine/threonine kinase activity"/>
    <property type="evidence" value="ECO:0007669"/>
    <property type="project" value="TreeGrafter"/>
</dbReference>
<sequence>MLTLWFDFGHYDDVHKALVDGLKTIHIDNWLQVIPQLIARIDTPRQMIGRLIHQLLSDVGKQHPQALIYPLTVASKSASADRRNAAEQILCSLREHSLALVEQAMMVSEELIRVTILWHELWAEGLEEASRLYLGERNVKGMFAVLDPLHQIMENGPQTQNEISFQQVIFLSASNVFLI</sequence>
<reference evidence="2" key="1">
    <citation type="submission" date="2021-01" db="UniProtKB">
        <authorList>
            <consortium name="EnsemblMetazoa"/>
        </authorList>
    </citation>
    <scope>IDENTIFICATION</scope>
</reference>
<keyword evidence="3" id="KW-1185">Reference proteome</keyword>
<dbReference type="InterPro" id="IPR050517">
    <property type="entry name" value="DDR_Repair_Kinase"/>
</dbReference>
<evidence type="ECO:0000313" key="2">
    <source>
        <dbReference type="EnsemblMetazoa" id="CLYHEMP007728.1"/>
    </source>
</evidence>
<dbReference type="GO" id="GO:0005634">
    <property type="term" value="C:nucleus"/>
    <property type="evidence" value="ECO:0007669"/>
    <property type="project" value="TreeGrafter"/>
</dbReference>
<dbReference type="Gene3D" id="1.20.120.150">
    <property type="entry name" value="FKBP12-rapamycin binding domain"/>
    <property type="match status" value="1"/>
</dbReference>
<dbReference type="Proteomes" id="UP000594262">
    <property type="component" value="Unplaced"/>
</dbReference>
<feature type="domain" description="FAT" evidence="1">
    <location>
        <begin position="1"/>
        <end position="77"/>
    </location>
</feature>
<dbReference type="GO" id="GO:0031932">
    <property type="term" value="C:TORC2 complex"/>
    <property type="evidence" value="ECO:0007669"/>
    <property type="project" value="TreeGrafter"/>
</dbReference>
<dbReference type="SMART" id="SM01345">
    <property type="entry name" value="Rapamycin_bind"/>
    <property type="match status" value="1"/>
</dbReference>
<dbReference type="InterPro" id="IPR009076">
    <property type="entry name" value="FRB_dom"/>
</dbReference>
<dbReference type="GO" id="GO:0016242">
    <property type="term" value="P:negative regulation of macroautophagy"/>
    <property type="evidence" value="ECO:0007669"/>
    <property type="project" value="TreeGrafter"/>
</dbReference>
<dbReference type="GO" id="GO:0031931">
    <property type="term" value="C:TORC1 complex"/>
    <property type="evidence" value="ECO:0007669"/>
    <property type="project" value="TreeGrafter"/>
</dbReference>
<dbReference type="PANTHER" id="PTHR11139">
    <property type="entry name" value="ATAXIA TELANGIECTASIA MUTATED ATM -RELATED"/>
    <property type="match status" value="1"/>
</dbReference>
<proteinExistence type="predicted"/>
<dbReference type="OrthoDB" id="2250022at2759"/>
<dbReference type="InterPro" id="IPR057564">
    <property type="entry name" value="HEAT_ATR"/>
</dbReference>
<dbReference type="GO" id="GO:0038202">
    <property type="term" value="P:TORC1 signaling"/>
    <property type="evidence" value="ECO:0007669"/>
    <property type="project" value="TreeGrafter"/>
</dbReference>
<dbReference type="InterPro" id="IPR014009">
    <property type="entry name" value="PIK_FAT"/>
</dbReference>
<name>A0A7M5V0Z5_9CNID</name>
<dbReference type="PROSITE" id="PS51189">
    <property type="entry name" value="FAT"/>
    <property type="match status" value="1"/>
</dbReference>
<evidence type="ECO:0000259" key="1">
    <source>
        <dbReference type="PROSITE" id="PS51189"/>
    </source>
</evidence>
<dbReference type="Pfam" id="PF08771">
    <property type="entry name" value="FRB_dom"/>
    <property type="match status" value="1"/>
</dbReference>
<dbReference type="EnsemblMetazoa" id="CLYHEMT007728.1">
    <property type="protein sequence ID" value="CLYHEMP007728.1"/>
    <property type="gene ID" value="CLYHEMG007728"/>
</dbReference>
<dbReference type="Pfam" id="PF23593">
    <property type="entry name" value="HEAT_ATR"/>
    <property type="match status" value="1"/>
</dbReference>
<dbReference type="GO" id="GO:0005737">
    <property type="term" value="C:cytoplasm"/>
    <property type="evidence" value="ECO:0007669"/>
    <property type="project" value="TreeGrafter"/>
</dbReference>
<protein>
    <recommendedName>
        <fullName evidence="1">FAT domain-containing protein</fullName>
    </recommendedName>
</protein>
<dbReference type="GO" id="GO:0044877">
    <property type="term" value="F:protein-containing complex binding"/>
    <property type="evidence" value="ECO:0007669"/>
    <property type="project" value="InterPro"/>
</dbReference>
<dbReference type="SUPFAM" id="SSF47212">
    <property type="entry name" value="FKBP12-rapamycin-binding domain of FKBP-rapamycin-associated protein (FRAP)"/>
    <property type="match status" value="1"/>
</dbReference>
<dbReference type="PANTHER" id="PTHR11139:SF9">
    <property type="entry name" value="SERINE_THREONINE-PROTEIN KINASE MTOR"/>
    <property type="match status" value="1"/>
</dbReference>
<organism evidence="2 3">
    <name type="scientific">Clytia hemisphaerica</name>
    <dbReference type="NCBI Taxonomy" id="252671"/>
    <lineage>
        <taxon>Eukaryota</taxon>
        <taxon>Metazoa</taxon>
        <taxon>Cnidaria</taxon>
        <taxon>Hydrozoa</taxon>
        <taxon>Hydroidolina</taxon>
        <taxon>Leptothecata</taxon>
        <taxon>Obeliida</taxon>
        <taxon>Clytiidae</taxon>
        <taxon>Clytia</taxon>
    </lineage>
</organism>